<dbReference type="Gene3D" id="2.130.10.10">
    <property type="entry name" value="YVTN repeat-like/Quinoprotein amine dehydrogenase"/>
    <property type="match status" value="3"/>
</dbReference>
<dbReference type="Pfam" id="PF00931">
    <property type="entry name" value="NB-ARC"/>
    <property type="match status" value="1"/>
</dbReference>
<accession>A0ABU4FU34</accession>
<dbReference type="Pfam" id="PF00400">
    <property type="entry name" value="WD40"/>
    <property type="match status" value="6"/>
</dbReference>
<evidence type="ECO:0000256" key="3">
    <source>
        <dbReference type="PROSITE-ProRule" id="PRU00221"/>
    </source>
</evidence>
<organism evidence="5 6">
    <name type="scientific">Streptomyces prunicolor</name>
    <dbReference type="NCBI Taxonomy" id="67348"/>
    <lineage>
        <taxon>Bacteria</taxon>
        <taxon>Bacillati</taxon>
        <taxon>Actinomycetota</taxon>
        <taxon>Actinomycetes</taxon>
        <taxon>Kitasatosporales</taxon>
        <taxon>Streptomycetaceae</taxon>
        <taxon>Streptomyces</taxon>
    </lineage>
</organism>
<dbReference type="Gene3D" id="1.25.40.370">
    <property type="match status" value="1"/>
</dbReference>
<proteinExistence type="predicted"/>
<feature type="repeat" description="WD" evidence="3">
    <location>
        <begin position="562"/>
        <end position="603"/>
    </location>
</feature>
<name>A0ABU4FU34_9ACTN</name>
<evidence type="ECO:0000313" key="6">
    <source>
        <dbReference type="Proteomes" id="UP001187346"/>
    </source>
</evidence>
<evidence type="ECO:0000259" key="4">
    <source>
        <dbReference type="Pfam" id="PF00931"/>
    </source>
</evidence>
<feature type="repeat" description="WD" evidence="3">
    <location>
        <begin position="646"/>
        <end position="677"/>
    </location>
</feature>
<comment type="caution">
    <text evidence="5">The sequence shown here is derived from an EMBL/GenBank/DDBJ whole genome shotgun (WGS) entry which is preliminary data.</text>
</comment>
<dbReference type="RefSeq" id="WP_317776295.1">
    <property type="nucleotide sequence ID" value="NZ_JAWMAJ010000446.1"/>
</dbReference>
<dbReference type="SUPFAM" id="SSF52540">
    <property type="entry name" value="P-loop containing nucleoside triphosphate hydrolases"/>
    <property type="match status" value="1"/>
</dbReference>
<feature type="non-terminal residue" evidence="5">
    <location>
        <position position="763"/>
    </location>
</feature>
<dbReference type="SMART" id="SM00320">
    <property type="entry name" value="WD40"/>
    <property type="match status" value="6"/>
</dbReference>
<feature type="repeat" description="WD" evidence="3">
    <location>
        <begin position="688"/>
        <end position="729"/>
    </location>
</feature>
<dbReference type="CDD" id="cd00200">
    <property type="entry name" value="WD40"/>
    <property type="match status" value="1"/>
</dbReference>
<dbReference type="PROSITE" id="PS50294">
    <property type="entry name" value="WD_REPEATS_REGION"/>
    <property type="match status" value="3"/>
</dbReference>
<dbReference type="InterPro" id="IPR015943">
    <property type="entry name" value="WD40/YVTN_repeat-like_dom_sf"/>
</dbReference>
<evidence type="ECO:0000313" key="5">
    <source>
        <dbReference type="EMBL" id="MDV7224095.1"/>
    </source>
</evidence>
<keyword evidence="2" id="KW-0677">Repeat</keyword>
<dbReference type="Gene3D" id="3.40.50.300">
    <property type="entry name" value="P-loop containing nucleotide triphosphate hydrolases"/>
    <property type="match status" value="1"/>
</dbReference>
<dbReference type="InterPro" id="IPR036388">
    <property type="entry name" value="WH-like_DNA-bd_sf"/>
</dbReference>
<gene>
    <name evidence="5" type="ORF">R5A26_50095</name>
</gene>
<dbReference type="EMBL" id="JAWMAJ010000446">
    <property type="protein sequence ID" value="MDV7224095.1"/>
    <property type="molecule type" value="Genomic_DNA"/>
</dbReference>
<keyword evidence="1 3" id="KW-0853">WD repeat</keyword>
<dbReference type="PANTHER" id="PTHR19848">
    <property type="entry name" value="WD40 REPEAT PROTEIN"/>
    <property type="match status" value="1"/>
</dbReference>
<dbReference type="Gene3D" id="1.10.10.10">
    <property type="entry name" value="Winged helix-like DNA-binding domain superfamily/Winged helix DNA-binding domain"/>
    <property type="match status" value="1"/>
</dbReference>
<reference evidence="5 6" key="1">
    <citation type="submission" date="2023-10" db="EMBL/GenBank/DDBJ databases">
        <title>Characterization of rhizosphere-enriched actinobacteria from wheat plants lab-grown on chernevaya soil.</title>
        <authorList>
            <person name="Tikhonova E.N."/>
            <person name="Konopkin A."/>
            <person name="Kravchenko I.K."/>
        </authorList>
    </citation>
    <scope>NUCLEOTIDE SEQUENCE [LARGE SCALE GENOMIC DNA]</scope>
    <source>
        <strain evidence="5 6">RR29</strain>
    </source>
</reference>
<feature type="repeat" description="WD" evidence="3">
    <location>
        <begin position="604"/>
        <end position="636"/>
    </location>
</feature>
<feature type="domain" description="NB-ARC" evidence="4">
    <location>
        <begin position="2"/>
        <end position="109"/>
    </location>
</feature>
<sequence length="763" mass="83631">MLATAVCAEPRVQRHFRSRVYVITIGRDARDDSEIAAKISEATQFITGDDSQFPDPARAGQHLGRLLDERPRTLLVLDDVWEMRQLENFQHGGSQCVRLVTTRNPHLVSGTSTRILVDEMSLEQARTVLTWGLPPLSHEVTEELLKRTGRWALLLRLTNRLIAQQIETGAPHETAASWALDRLRRHGPSALDPEGNWDMDKPDLRNQAAKASIEASITLLPSGGARLFTELSVFAKNESIPMQLIVLLWWTTNGLPEDDVRSLCWKLQGLSLIGLTDRDGGRVTLHDVIRDYAQEQLSSVDLADLHRRLVNEIAAGLPQVPAPNGRASVEIPAWWETRGYVSDHLIEHLMAAGRDRQAFSVASDLRWIEARLTRLGVAAPVTDLVAIDTPAARTLARSLSDITHQLRPIGPAQALVGILHNLLQDNVLWRQQVERRRQDPTLRPFLVRRWVKEGFHEYGDHAGHRITTCAISPDGTWVASGAYDRTVRIRRASDGALSPMLRSGVSPGTLGAGHVNAIRHIAFAPSGIWLATAGDGVRTWNLASRASTGLIGRAPSGQPLGDGGHLGDVRAVAVAADGSWLASGGDDTTVRIADPATKEVTGVLKGHSGPVRSVSIATHRGLLASGGEDGTIHLWDRAMCTPRTVLRGHMGPVNSVSIEPNGRWLASGGEDGHVRLWMLTGDGQCDVLEGHTRPVRCVAISPDGRWLASAADDRSVRIWHVTERRTVAIERWNWELHTCTWSRNGGTLVVGGILGLLLFEFHS</sequence>
<dbReference type="InterPro" id="IPR001680">
    <property type="entry name" value="WD40_rpt"/>
</dbReference>
<dbReference type="SUPFAM" id="SSF50978">
    <property type="entry name" value="WD40 repeat-like"/>
    <property type="match status" value="1"/>
</dbReference>
<dbReference type="PROSITE" id="PS50082">
    <property type="entry name" value="WD_REPEATS_2"/>
    <property type="match status" value="4"/>
</dbReference>
<dbReference type="Proteomes" id="UP001187346">
    <property type="component" value="Unassembled WGS sequence"/>
</dbReference>
<dbReference type="PANTHER" id="PTHR19848:SF8">
    <property type="entry name" value="F-BOX AND WD REPEAT DOMAIN CONTAINING 7"/>
    <property type="match status" value="1"/>
</dbReference>
<dbReference type="PRINTS" id="PR00320">
    <property type="entry name" value="GPROTEINBRPT"/>
</dbReference>
<dbReference type="InterPro" id="IPR027417">
    <property type="entry name" value="P-loop_NTPase"/>
</dbReference>
<protein>
    <submittedName>
        <fullName evidence="5">NB-ARC domain-containing protein</fullName>
    </submittedName>
</protein>
<dbReference type="InterPro" id="IPR020472">
    <property type="entry name" value="WD40_PAC1"/>
</dbReference>
<evidence type="ECO:0000256" key="1">
    <source>
        <dbReference type="ARBA" id="ARBA00022574"/>
    </source>
</evidence>
<keyword evidence="6" id="KW-1185">Reference proteome</keyword>
<evidence type="ECO:0000256" key="2">
    <source>
        <dbReference type="ARBA" id="ARBA00022737"/>
    </source>
</evidence>
<dbReference type="InterPro" id="IPR002182">
    <property type="entry name" value="NB-ARC"/>
</dbReference>
<dbReference type="InterPro" id="IPR036322">
    <property type="entry name" value="WD40_repeat_dom_sf"/>
</dbReference>